<dbReference type="Proteomes" id="UP001054945">
    <property type="component" value="Unassembled WGS sequence"/>
</dbReference>
<dbReference type="AlphaFoldDB" id="A0AAV4W237"/>
<gene>
    <name evidence="2" type="ORF">CEXT_112471</name>
</gene>
<reference evidence="2 3" key="1">
    <citation type="submission" date="2021-06" db="EMBL/GenBank/DDBJ databases">
        <title>Caerostris extrusa draft genome.</title>
        <authorList>
            <person name="Kono N."/>
            <person name="Arakawa K."/>
        </authorList>
    </citation>
    <scope>NUCLEOTIDE SEQUENCE [LARGE SCALE GENOMIC DNA]</scope>
</reference>
<evidence type="ECO:0000313" key="3">
    <source>
        <dbReference type="Proteomes" id="UP001054945"/>
    </source>
</evidence>
<protein>
    <submittedName>
        <fullName evidence="2">Uncharacterized protein</fullName>
    </submittedName>
</protein>
<name>A0AAV4W237_CAEEX</name>
<evidence type="ECO:0000313" key="2">
    <source>
        <dbReference type="EMBL" id="GIY76712.1"/>
    </source>
</evidence>
<proteinExistence type="predicted"/>
<keyword evidence="3" id="KW-1185">Reference proteome</keyword>
<feature type="region of interest" description="Disordered" evidence="1">
    <location>
        <begin position="86"/>
        <end position="108"/>
    </location>
</feature>
<organism evidence="2 3">
    <name type="scientific">Caerostris extrusa</name>
    <name type="common">Bark spider</name>
    <name type="synonym">Caerostris bankana</name>
    <dbReference type="NCBI Taxonomy" id="172846"/>
    <lineage>
        <taxon>Eukaryota</taxon>
        <taxon>Metazoa</taxon>
        <taxon>Ecdysozoa</taxon>
        <taxon>Arthropoda</taxon>
        <taxon>Chelicerata</taxon>
        <taxon>Arachnida</taxon>
        <taxon>Araneae</taxon>
        <taxon>Araneomorphae</taxon>
        <taxon>Entelegynae</taxon>
        <taxon>Araneoidea</taxon>
        <taxon>Araneidae</taxon>
        <taxon>Caerostris</taxon>
    </lineage>
</organism>
<comment type="caution">
    <text evidence="2">The sequence shown here is derived from an EMBL/GenBank/DDBJ whole genome shotgun (WGS) entry which is preliminary data.</text>
</comment>
<evidence type="ECO:0000256" key="1">
    <source>
        <dbReference type="SAM" id="MobiDB-lite"/>
    </source>
</evidence>
<sequence length="108" mass="12183">MYHINYTGNIFAVSRVNIYPPSRKMQGNSTRSKQFLFLDTKMLMKTGSQRALQKDEKLSPAIIQSAAKHEAPDIQLPCRNYSNEATASQDNCRGWKSPPSFLDTSNAQ</sequence>
<accession>A0AAV4W237</accession>
<dbReference type="EMBL" id="BPLR01015519">
    <property type="protein sequence ID" value="GIY76712.1"/>
    <property type="molecule type" value="Genomic_DNA"/>
</dbReference>